<proteinExistence type="predicted"/>
<dbReference type="Proteomes" id="UP001066276">
    <property type="component" value="Chromosome 3_2"/>
</dbReference>
<evidence type="ECO:0000313" key="2">
    <source>
        <dbReference type="Proteomes" id="UP001066276"/>
    </source>
</evidence>
<dbReference type="AlphaFoldDB" id="A0AAV7TT46"/>
<evidence type="ECO:0000313" key="1">
    <source>
        <dbReference type="EMBL" id="KAJ1179396.1"/>
    </source>
</evidence>
<reference evidence="1" key="1">
    <citation type="journal article" date="2022" name="bioRxiv">
        <title>Sequencing and chromosome-scale assembly of the giantPleurodeles waltlgenome.</title>
        <authorList>
            <person name="Brown T."/>
            <person name="Elewa A."/>
            <person name="Iarovenko S."/>
            <person name="Subramanian E."/>
            <person name="Araus A.J."/>
            <person name="Petzold A."/>
            <person name="Susuki M."/>
            <person name="Suzuki K.-i.T."/>
            <person name="Hayashi T."/>
            <person name="Toyoda A."/>
            <person name="Oliveira C."/>
            <person name="Osipova E."/>
            <person name="Leigh N.D."/>
            <person name="Simon A."/>
            <person name="Yun M.H."/>
        </authorList>
    </citation>
    <scope>NUCLEOTIDE SEQUENCE</scope>
    <source>
        <strain evidence="1">20211129_DDA</strain>
        <tissue evidence="1">Liver</tissue>
    </source>
</reference>
<evidence type="ECO:0008006" key="3">
    <source>
        <dbReference type="Google" id="ProtNLM"/>
    </source>
</evidence>
<dbReference type="EMBL" id="JANPWB010000006">
    <property type="protein sequence ID" value="KAJ1179396.1"/>
    <property type="molecule type" value="Genomic_DNA"/>
</dbReference>
<comment type="caution">
    <text evidence="1">The sequence shown here is derived from an EMBL/GenBank/DDBJ whole genome shotgun (WGS) entry which is preliminary data.</text>
</comment>
<protein>
    <recommendedName>
        <fullName evidence="3">Secreted protein</fullName>
    </recommendedName>
</protein>
<organism evidence="1 2">
    <name type="scientific">Pleurodeles waltl</name>
    <name type="common">Iberian ribbed newt</name>
    <dbReference type="NCBI Taxonomy" id="8319"/>
    <lineage>
        <taxon>Eukaryota</taxon>
        <taxon>Metazoa</taxon>
        <taxon>Chordata</taxon>
        <taxon>Craniata</taxon>
        <taxon>Vertebrata</taxon>
        <taxon>Euteleostomi</taxon>
        <taxon>Amphibia</taxon>
        <taxon>Batrachia</taxon>
        <taxon>Caudata</taxon>
        <taxon>Salamandroidea</taxon>
        <taxon>Salamandridae</taxon>
        <taxon>Pleurodelinae</taxon>
        <taxon>Pleurodeles</taxon>
    </lineage>
</organism>
<accession>A0AAV7TT46</accession>
<name>A0AAV7TT46_PLEWA</name>
<gene>
    <name evidence="1" type="ORF">NDU88_004630</name>
</gene>
<sequence length="81" mass="9102">MRATCRALAQIAATVRTFCAGQISRSIRRSWTSGQAKTRYIQELCFCADHRTRTFVLFTRVVRKGSGSCALELQTTELRAS</sequence>
<keyword evidence="2" id="KW-1185">Reference proteome</keyword>